<dbReference type="InterPro" id="IPR036188">
    <property type="entry name" value="FAD/NAD-bd_sf"/>
</dbReference>
<dbReference type="InterPro" id="IPR002938">
    <property type="entry name" value="FAD-bd"/>
</dbReference>
<dbReference type="RefSeq" id="WP_378040188.1">
    <property type="nucleotide sequence ID" value="NZ_JBHLWH010000011.1"/>
</dbReference>
<reference evidence="4 5" key="1">
    <citation type="submission" date="2024-09" db="EMBL/GenBank/DDBJ databases">
        <authorList>
            <person name="Sun Q."/>
            <person name="Mori K."/>
        </authorList>
    </citation>
    <scope>NUCLEOTIDE SEQUENCE [LARGE SCALE GENOMIC DNA]</scope>
    <source>
        <strain evidence="4 5">CCM 7609</strain>
    </source>
</reference>
<accession>A0ABV6F1Y4</accession>
<keyword evidence="4" id="KW-0560">Oxidoreductase</keyword>
<dbReference type="GO" id="GO:0004497">
    <property type="term" value="F:monooxygenase activity"/>
    <property type="evidence" value="ECO:0007669"/>
    <property type="project" value="UniProtKB-KW"/>
</dbReference>
<keyword evidence="1" id="KW-0285">Flavoprotein</keyword>
<dbReference type="PANTHER" id="PTHR43004">
    <property type="entry name" value="TRK SYSTEM POTASSIUM UPTAKE PROTEIN"/>
    <property type="match status" value="1"/>
</dbReference>
<evidence type="ECO:0000259" key="3">
    <source>
        <dbReference type="Pfam" id="PF01494"/>
    </source>
</evidence>
<dbReference type="Proteomes" id="UP001589766">
    <property type="component" value="Unassembled WGS sequence"/>
</dbReference>
<comment type="caution">
    <text evidence="4">The sequence shown here is derived from an EMBL/GenBank/DDBJ whole genome shotgun (WGS) entry which is preliminary data.</text>
</comment>
<protein>
    <submittedName>
        <fullName evidence="4">FAD-dependent monooxygenase</fullName>
    </submittedName>
</protein>
<evidence type="ECO:0000256" key="1">
    <source>
        <dbReference type="ARBA" id="ARBA00022630"/>
    </source>
</evidence>
<dbReference type="Gene3D" id="3.40.30.120">
    <property type="match status" value="1"/>
</dbReference>
<evidence type="ECO:0000313" key="5">
    <source>
        <dbReference type="Proteomes" id="UP001589766"/>
    </source>
</evidence>
<gene>
    <name evidence="4" type="ORF">ACFFIO_03355</name>
</gene>
<evidence type="ECO:0000256" key="2">
    <source>
        <dbReference type="ARBA" id="ARBA00022827"/>
    </source>
</evidence>
<evidence type="ECO:0000313" key="4">
    <source>
        <dbReference type="EMBL" id="MFC0247534.1"/>
    </source>
</evidence>
<feature type="domain" description="FAD-binding" evidence="3">
    <location>
        <begin position="5"/>
        <end position="375"/>
    </location>
</feature>
<dbReference type="Gene3D" id="3.50.50.60">
    <property type="entry name" value="FAD/NAD(P)-binding domain"/>
    <property type="match status" value="1"/>
</dbReference>
<keyword evidence="4" id="KW-0503">Monooxygenase</keyword>
<proteinExistence type="predicted"/>
<dbReference type="PANTHER" id="PTHR43004:SF6">
    <property type="entry name" value="FAD_NAD(P)-BINDING OXIDOREDUCTASE FAMILY PROTEIN"/>
    <property type="match status" value="1"/>
</dbReference>
<dbReference type="PRINTS" id="PR00420">
    <property type="entry name" value="RNGMNOXGNASE"/>
</dbReference>
<dbReference type="EMBL" id="JBHLWH010000011">
    <property type="protein sequence ID" value="MFC0247534.1"/>
    <property type="molecule type" value="Genomic_DNA"/>
</dbReference>
<organism evidence="4 5">
    <name type="scientific">Citricoccus parietis</name>
    <dbReference type="NCBI Taxonomy" id="592307"/>
    <lineage>
        <taxon>Bacteria</taxon>
        <taxon>Bacillati</taxon>
        <taxon>Actinomycetota</taxon>
        <taxon>Actinomycetes</taxon>
        <taxon>Micrococcales</taxon>
        <taxon>Micrococcaceae</taxon>
        <taxon>Citricoccus</taxon>
    </lineage>
</organism>
<name>A0ABV6F1Y4_9MICC</name>
<keyword evidence="5" id="KW-1185">Reference proteome</keyword>
<dbReference type="Gene3D" id="3.30.9.10">
    <property type="entry name" value="D-Amino Acid Oxidase, subunit A, domain 2"/>
    <property type="match status" value="1"/>
</dbReference>
<dbReference type="Pfam" id="PF21274">
    <property type="entry name" value="Rng_hyd_C"/>
    <property type="match status" value="1"/>
</dbReference>
<keyword evidence="2" id="KW-0274">FAD</keyword>
<sequence>MATTDVPVLIIGGGGCGLSASIFLSNLGVEHTLVERHPTTSHLPKAHYLNQRTLEVYRQHGVADRIYEVGAPLDNFGKIKWVTSIGGDRPLDRRLIHEMDSFGGGSLQERYMTDSPSVASNYPQLRLEPLLREEAEKRAPGRILFNHTVTDWEQQDGGGVAVTVVNGETDETQTINARYVVAADGGKTVGPKLGVEMAGPTNMVDMVSVHFEADLSEYVDDATLIHWFLNPEAQNSWDAGALVKMGPTWDRHSEEWTIHFMFRPDDPESFDESAIVPRLRDLLKLPELDISVRKVSHWILDRIVAQQWRFGDIFLAGDAAHRQPPTSGLGLNTGIQDAQALAWRLAAAINGVGGEDVLDSYEAERIPVATDGADWALLAFSNHTVIDAAIGLVPGATVDQNRVAFETLFGDTRISGAIRARTADAIGTQRFEFQAHDIEMGYAYPTGSFISDGTTAPTSLDGTVYTPTTTPGRRLPHAWLEVEGTRISTLDLVSQGWGLTLITDAEGQGWGEAAEAISASIGVPITVNVIGGDGGADDVEGRWREINELEVGGAILVRPDQFIAWRSTGPVQDPSSELISVLHEVLGIQSAVLRS</sequence>
<dbReference type="InterPro" id="IPR050641">
    <property type="entry name" value="RIFMO-like"/>
</dbReference>
<dbReference type="Pfam" id="PF01494">
    <property type="entry name" value="FAD_binding_3"/>
    <property type="match status" value="1"/>
</dbReference>
<dbReference type="SUPFAM" id="SSF51905">
    <property type="entry name" value="FAD/NAD(P)-binding domain"/>
    <property type="match status" value="1"/>
</dbReference>